<gene>
    <name evidence="2" type="ORF">MB9_1006</name>
</gene>
<dbReference type="GeneID" id="26739257"/>
<organism evidence="2 3">
    <name type="scientific">Methanobacterium formicicum</name>
    <dbReference type="NCBI Taxonomy" id="2162"/>
    <lineage>
        <taxon>Archaea</taxon>
        <taxon>Methanobacteriati</taxon>
        <taxon>Methanobacteriota</taxon>
        <taxon>Methanomada group</taxon>
        <taxon>Methanobacteria</taxon>
        <taxon>Methanobacteriales</taxon>
        <taxon>Methanobacteriaceae</taxon>
        <taxon>Methanobacterium</taxon>
    </lineage>
</organism>
<dbReference type="EMBL" id="LN734822">
    <property type="protein sequence ID" value="CEL24645.1"/>
    <property type="molecule type" value="Genomic_DNA"/>
</dbReference>
<dbReference type="RefSeq" id="WP_060537584.1">
    <property type="nucleotide sequence ID" value="NZ_LN734822.1"/>
</dbReference>
<protein>
    <submittedName>
        <fullName evidence="2">Uncharacterized protein</fullName>
    </submittedName>
</protein>
<evidence type="ECO:0000313" key="3">
    <source>
        <dbReference type="Proteomes" id="UP000062768"/>
    </source>
</evidence>
<reference evidence="2" key="1">
    <citation type="submission" date="2014-09" db="EMBL/GenBank/DDBJ databases">
        <authorList>
            <person name="Wibberg D."/>
        </authorList>
    </citation>
    <scope>NUCLEOTIDE SEQUENCE [LARGE SCALE GENOMIC DNA]</scope>
    <source>
        <strain evidence="2">Mb9</strain>
    </source>
</reference>
<evidence type="ECO:0000313" key="2">
    <source>
        <dbReference type="EMBL" id="CEL24645.1"/>
    </source>
</evidence>
<sequence>MALVSVNGIYATSDGQNLTSDSYTNTTPPDSNTPATTTQSLSSEDNPNDDYQNNDYQAAGEAPPSFTNEQIIQAALDVKKFLEGNKYLPDYITINGIQVNQATFLQLLTTTTTKINNSDTTTTTIINTKLPGTGTETTTPGTLTQNEYSNTRTKHTNIHKHQ</sequence>
<feature type="compositionally biased region" description="Basic residues" evidence="1">
    <location>
        <begin position="152"/>
        <end position="162"/>
    </location>
</feature>
<dbReference type="Proteomes" id="UP000062768">
    <property type="component" value="Chromosome I"/>
</dbReference>
<feature type="compositionally biased region" description="Polar residues" evidence="1">
    <location>
        <begin position="15"/>
        <end position="44"/>
    </location>
</feature>
<feature type="region of interest" description="Disordered" evidence="1">
    <location>
        <begin position="15"/>
        <end position="63"/>
    </location>
</feature>
<feature type="region of interest" description="Disordered" evidence="1">
    <location>
        <begin position="129"/>
        <end position="162"/>
    </location>
</feature>
<dbReference type="AlphaFoldDB" id="A0A0S4FNI3"/>
<evidence type="ECO:0000256" key="1">
    <source>
        <dbReference type="SAM" id="MobiDB-lite"/>
    </source>
</evidence>
<accession>A0A0S4FNI3</accession>
<keyword evidence="3" id="KW-1185">Reference proteome</keyword>
<dbReference type="PATRIC" id="fig|2162.10.peg.1051"/>
<feature type="compositionally biased region" description="Low complexity" evidence="1">
    <location>
        <begin position="129"/>
        <end position="144"/>
    </location>
</feature>
<name>A0A0S4FNI3_METFO</name>
<proteinExistence type="predicted"/>